<dbReference type="InterPro" id="IPR017972">
    <property type="entry name" value="Cyt_P450_CS"/>
</dbReference>
<dbReference type="PANTHER" id="PTHR46696:SF1">
    <property type="entry name" value="CYTOCHROME P450 YJIB-RELATED"/>
    <property type="match status" value="1"/>
</dbReference>
<keyword evidence="4" id="KW-1185">Reference proteome</keyword>
<dbReference type="InterPro" id="IPR036396">
    <property type="entry name" value="Cyt_P450_sf"/>
</dbReference>
<keyword evidence="2" id="KW-0349">Heme</keyword>
<reference evidence="4" key="1">
    <citation type="journal article" date="2019" name="Int. J. Syst. Evol. Microbiol.">
        <title>The Global Catalogue of Microorganisms (GCM) 10K type strain sequencing project: providing services to taxonomists for standard genome sequencing and annotation.</title>
        <authorList>
            <consortium name="The Broad Institute Genomics Platform"/>
            <consortium name="The Broad Institute Genome Sequencing Center for Infectious Disease"/>
            <person name="Wu L."/>
            <person name="Ma J."/>
        </authorList>
    </citation>
    <scope>NUCLEOTIDE SEQUENCE [LARGE SCALE GENOMIC DNA]</scope>
    <source>
        <strain evidence="4">JCM 18081</strain>
    </source>
</reference>
<keyword evidence="2" id="KW-0560">Oxidoreductase</keyword>
<dbReference type="EMBL" id="BAABIG010000062">
    <property type="protein sequence ID" value="GAA4816416.1"/>
    <property type="molecule type" value="Genomic_DNA"/>
</dbReference>
<dbReference type="CDD" id="cd11037">
    <property type="entry name" value="CYP199A2-like"/>
    <property type="match status" value="1"/>
</dbReference>
<keyword evidence="2" id="KW-0408">Iron</keyword>
<name>A0ABP9CRQ5_9ACTN</name>
<dbReference type="InterPro" id="IPR002397">
    <property type="entry name" value="Cyt_P450_B"/>
</dbReference>
<dbReference type="PROSITE" id="PS00086">
    <property type="entry name" value="CYTOCHROME_P450"/>
    <property type="match status" value="1"/>
</dbReference>
<evidence type="ECO:0000313" key="3">
    <source>
        <dbReference type="EMBL" id="GAA4816416.1"/>
    </source>
</evidence>
<dbReference type="PRINTS" id="PR00359">
    <property type="entry name" value="BP450"/>
</dbReference>
<evidence type="ECO:0000256" key="1">
    <source>
        <dbReference type="ARBA" id="ARBA00010617"/>
    </source>
</evidence>
<comment type="similarity">
    <text evidence="1 2">Belongs to the cytochrome P450 family.</text>
</comment>
<dbReference type="Pfam" id="PF00067">
    <property type="entry name" value="p450"/>
    <property type="match status" value="1"/>
</dbReference>
<dbReference type="Proteomes" id="UP001501265">
    <property type="component" value="Unassembled WGS sequence"/>
</dbReference>
<proteinExistence type="inferred from homology"/>
<dbReference type="InterPro" id="IPR001128">
    <property type="entry name" value="Cyt_P450"/>
</dbReference>
<protein>
    <submittedName>
        <fullName evidence="3">Cytochrome P450</fullName>
    </submittedName>
</protein>
<dbReference type="RefSeq" id="WP_345623164.1">
    <property type="nucleotide sequence ID" value="NZ_BAABIG010000062.1"/>
</dbReference>
<keyword evidence="2" id="KW-0479">Metal-binding</keyword>
<keyword evidence="2" id="KW-0503">Monooxygenase</keyword>
<comment type="caution">
    <text evidence="3">The sequence shown here is derived from an EMBL/GenBank/DDBJ whole genome shotgun (WGS) entry which is preliminary data.</text>
</comment>
<dbReference type="Gene3D" id="1.10.630.10">
    <property type="entry name" value="Cytochrome P450"/>
    <property type="match status" value="1"/>
</dbReference>
<sequence>MSPIPTSDVDLYTESARADPYDIYAELRALGPVVYLSRYDLYALSRYDEVRAALMDWQTFSSARGVFVDPGVNAQLEGITLCSDPPEHTAMRSVLGRPLRPERMREVTPRIEAEADQVVARLVDRGRFEVVTELAEYLPMTVVSDLVGLPDHGREKMLEWAAAIWNTQGPADERAAAAGPAVEEFMAFAMNDAVPGKIDPDGWAAQLYEAADRGEIPHGKCPVMMLDYVTPSLDTTILAITNAVALFAENPDQWDLLRADRSLIPHAINESLRLETPAPQFSRVLTEDHEVGGVPLAAGSRVALLYASANRDERHYPDPVRFDIARRPSDHLAFGRGEHVCVGMHLARLEMSALLERLADRVARFEILERRPMINNGLRGLDHLEVAIEPAA</sequence>
<gene>
    <name evidence="3" type="ORF">GCM10023220_55930</name>
</gene>
<dbReference type="PANTHER" id="PTHR46696">
    <property type="entry name" value="P450, PUTATIVE (EUROFUNG)-RELATED"/>
    <property type="match status" value="1"/>
</dbReference>
<dbReference type="SUPFAM" id="SSF48264">
    <property type="entry name" value="Cytochrome P450"/>
    <property type="match status" value="1"/>
</dbReference>
<organism evidence="3 4">
    <name type="scientific">Streptomyces ziwulingensis</name>
    <dbReference type="NCBI Taxonomy" id="1045501"/>
    <lineage>
        <taxon>Bacteria</taxon>
        <taxon>Bacillati</taxon>
        <taxon>Actinomycetota</taxon>
        <taxon>Actinomycetes</taxon>
        <taxon>Kitasatosporales</taxon>
        <taxon>Streptomycetaceae</taxon>
        <taxon>Streptomyces</taxon>
    </lineage>
</organism>
<evidence type="ECO:0000256" key="2">
    <source>
        <dbReference type="RuleBase" id="RU000461"/>
    </source>
</evidence>
<accession>A0ABP9CRQ5</accession>
<evidence type="ECO:0000313" key="4">
    <source>
        <dbReference type="Proteomes" id="UP001501265"/>
    </source>
</evidence>